<feature type="compositionally biased region" description="Basic and acidic residues" evidence="1">
    <location>
        <begin position="376"/>
        <end position="408"/>
    </location>
</feature>
<evidence type="ECO:0000313" key="4">
    <source>
        <dbReference type="Proteomes" id="UP000540071"/>
    </source>
</evidence>
<feature type="region of interest" description="Disordered" evidence="1">
    <location>
        <begin position="46"/>
        <end position="116"/>
    </location>
</feature>
<proteinExistence type="predicted"/>
<gene>
    <name evidence="3" type="primary">Atad5</name>
    <name evidence="3" type="ORF">POEATR_R02613</name>
</gene>
<dbReference type="CDD" id="cd00009">
    <property type="entry name" value="AAA"/>
    <property type="match status" value="1"/>
</dbReference>
<feature type="non-terminal residue" evidence="3">
    <location>
        <position position="1213"/>
    </location>
</feature>
<keyword evidence="4" id="KW-1185">Reference proteome</keyword>
<feature type="compositionally biased region" description="Basic and acidic residues" evidence="1">
    <location>
        <begin position="49"/>
        <end position="61"/>
    </location>
</feature>
<dbReference type="GO" id="GO:0005634">
    <property type="term" value="C:nucleus"/>
    <property type="evidence" value="ECO:0007669"/>
    <property type="project" value="TreeGrafter"/>
</dbReference>
<evidence type="ECO:0000259" key="2">
    <source>
        <dbReference type="SMART" id="SM00382"/>
    </source>
</evidence>
<accession>A0A7K7QSQ2</accession>
<dbReference type="SMART" id="SM00382">
    <property type="entry name" value="AAA"/>
    <property type="match status" value="1"/>
</dbReference>
<dbReference type="EMBL" id="VZSS01000045">
    <property type="protein sequence ID" value="NWZ82301.1"/>
    <property type="molecule type" value="Genomic_DNA"/>
</dbReference>
<feature type="compositionally biased region" description="Basic and acidic residues" evidence="1">
    <location>
        <begin position="471"/>
        <end position="486"/>
    </location>
</feature>
<dbReference type="SUPFAM" id="SSF52540">
    <property type="entry name" value="P-loop containing nucleoside triphosphate hydrolases"/>
    <property type="match status" value="1"/>
</dbReference>
<feature type="region of interest" description="Disordered" evidence="1">
    <location>
        <begin position="587"/>
        <end position="610"/>
    </location>
</feature>
<protein>
    <submittedName>
        <fullName evidence="3">ATAD5 protein</fullName>
    </submittedName>
</protein>
<feature type="non-terminal residue" evidence="3">
    <location>
        <position position="1"/>
    </location>
</feature>
<dbReference type="Pfam" id="PF00004">
    <property type="entry name" value="AAA"/>
    <property type="match status" value="1"/>
</dbReference>
<dbReference type="FunFam" id="3.40.50.300:FF:000846">
    <property type="entry name" value="ATPase family AAA domain-containing protein 5"/>
    <property type="match status" value="1"/>
</dbReference>
<reference evidence="3 4" key="1">
    <citation type="submission" date="2019-09" db="EMBL/GenBank/DDBJ databases">
        <title>Bird 10,000 Genomes (B10K) Project - Family phase.</title>
        <authorList>
            <person name="Zhang G."/>
        </authorList>
    </citation>
    <scope>NUCLEOTIDE SEQUENCE [LARGE SCALE GENOMIC DNA]</scope>
    <source>
        <strain evidence="3">OUT-0023</strain>
        <tissue evidence="3">Blood</tissue>
    </source>
</reference>
<feature type="domain" description="AAA+ ATPase" evidence="2">
    <location>
        <begin position="507"/>
        <end position="731"/>
    </location>
</feature>
<organism evidence="3 4">
    <name type="scientific">Poecile atricapillus</name>
    <name type="common">Black-capped chickadee</name>
    <name type="synonym">Parus atricapillus</name>
    <dbReference type="NCBI Taxonomy" id="48891"/>
    <lineage>
        <taxon>Eukaryota</taxon>
        <taxon>Metazoa</taxon>
        <taxon>Chordata</taxon>
        <taxon>Craniata</taxon>
        <taxon>Vertebrata</taxon>
        <taxon>Euteleostomi</taxon>
        <taxon>Archelosauria</taxon>
        <taxon>Archosauria</taxon>
        <taxon>Dinosauria</taxon>
        <taxon>Saurischia</taxon>
        <taxon>Theropoda</taxon>
        <taxon>Coelurosauria</taxon>
        <taxon>Aves</taxon>
        <taxon>Neognathae</taxon>
        <taxon>Neoaves</taxon>
        <taxon>Telluraves</taxon>
        <taxon>Australaves</taxon>
        <taxon>Passeriformes</taxon>
        <taxon>Paridae</taxon>
        <taxon>Poecile</taxon>
    </lineage>
</organism>
<dbReference type="InterPro" id="IPR003959">
    <property type="entry name" value="ATPase_AAA_core"/>
</dbReference>
<feature type="compositionally biased region" description="Polar residues" evidence="1">
    <location>
        <begin position="637"/>
        <end position="648"/>
    </location>
</feature>
<feature type="region of interest" description="Disordered" evidence="1">
    <location>
        <begin position="376"/>
        <end position="425"/>
    </location>
</feature>
<dbReference type="PANTHER" id="PTHR23389:SF21">
    <property type="entry name" value="ATPASE FAMILY AAA DOMAIN-CONTAINING PROTEIN 5"/>
    <property type="match status" value="1"/>
</dbReference>
<feature type="region of interest" description="Disordered" evidence="1">
    <location>
        <begin position="471"/>
        <end position="501"/>
    </location>
</feature>
<feature type="region of interest" description="Disordered" evidence="1">
    <location>
        <begin position="629"/>
        <end position="652"/>
    </location>
</feature>
<dbReference type="GO" id="GO:0016887">
    <property type="term" value="F:ATP hydrolysis activity"/>
    <property type="evidence" value="ECO:0007669"/>
    <property type="project" value="InterPro"/>
</dbReference>
<dbReference type="Gene3D" id="3.40.50.300">
    <property type="entry name" value="P-loop containing nucleotide triphosphate hydrolases"/>
    <property type="match status" value="2"/>
</dbReference>
<dbReference type="InterPro" id="IPR027417">
    <property type="entry name" value="P-loop_NTPase"/>
</dbReference>
<evidence type="ECO:0000313" key="3">
    <source>
        <dbReference type="EMBL" id="NWZ82301.1"/>
    </source>
</evidence>
<evidence type="ECO:0000256" key="1">
    <source>
        <dbReference type="SAM" id="MobiDB-lite"/>
    </source>
</evidence>
<feature type="region of interest" description="Disordered" evidence="1">
    <location>
        <begin position="908"/>
        <end position="941"/>
    </location>
</feature>
<dbReference type="GO" id="GO:0005524">
    <property type="term" value="F:ATP binding"/>
    <property type="evidence" value="ECO:0007669"/>
    <property type="project" value="InterPro"/>
</dbReference>
<feature type="compositionally biased region" description="Basic residues" evidence="1">
    <location>
        <begin position="931"/>
        <end position="941"/>
    </location>
</feature>
<dbReference type="GO" id="GO:0003677">
    <property type="term" value="F:DNA binding"/>
    <property type="evidence" value="ECO:0007669"/>
    <property type="project" value="TreeGrafter"/>
</dbReference>
<sequence length="1213" mass="135703">PLETSTPKASRQSCKKSNMYRAEVITVPFDGNSPIRMRFTRIKAATKSNKAEAMKNEESHSKNTKINSTSKNISKAKQLIEKAKAIQQKRSKVNEDSAAPVRRSSRQQALAEKKKLEENDESVIILDSSTDCVTTTEQSVKEKKLRSLNDVLGKKSKNLKVAKNSNGKLGCPPSCLGKNAQNSAGEPIVIFDESSQDASENSQDDDPFRAKREFLMSGLPESLKRQIAKKAAAMEAYSLASSCFKTVVHVQQKDDCSPMWKLESPSCPLLTKLRELSTEVTNITKITLSLGEFSTVNSKQTGNCSAAVVSHRPAVPDAFKKDLLDEIVASNSQFPVRKYYSRFLKKQTERLALENSTQDGSANLDVIEKLPDNWKETKRKRKETEDRKSKRRKRLEDTETEMKSRTQKPDGVTEDTGCLSAPSALPGVEKEDMLWTEKYQPQDSSELVGNKKEIERLHSWLKEWKKRADLEEKRNQKRERENKEQEDSLSSLDFKDSKSDTEEETTLCNTVLITGPPGVGKTAAVYACAQELGFKIFEVNASCQRSGRQILSQLKEATQSHQVDKKGVNAHKPCFFNSCSTGKSPKKMCSPKKVISPRKPPLSPKGAGLKRSLPPKTLANYFKFSAKRKGDGEATSGEKNGGNTQNSLEVKKDAQIKSVNEEGGEHNRKSATSLILFEEVDIIFDEDAGFLSAIKTFMATAKRPVILTTNDPTFSLMFDGYFEEINFKTPSLINSVSYLQALCLAENLRTDVKDLAALLTTNNCDIRQSVLYLQFWVRSGGGCLKEKCLAPYGEETRKADSLIHPAKSNDSKVDFSQADDAHLQEFPKCDTGCVETLLGLKNILLPSEDLFTFLKHKITTMEEWNKLIQLLTEFQMKHVDFVYSNLELILPLPVQVLSNQSEASKSMLERTTIVSSKDRSTKSSSSGKSSPGKRSKKTKAQKRLELLDDSDLFDSELNYSAEFITLPSDSPKSCTEIDKKESKLLVHKEQKEVRTKTSANGKRSAVVFQCLNSLTEFVENMSFLDCCVNTNTREPLEFSKSEEFHWTNAKIRNGLCDEFSIENTDWWSSQSCSEIKAAIEALSFTKSSVNISQSLESFLSTSKTSESDQLKGLTLPISDTRNCISFSQAANSSTHKKAQKRLAVIKTVFSRSPLSLGNKQASTLEYLPTLRSICRSEKLKEQGKTKRRFLHYLEGIHLEIPRKIINGLSLDFP</sequence>
<dbReference type="GO" id="GO:0061860">
    <property type="term" value="F:DNA clamp unloader activity"/>
    <property type="evidence" value="ECO:0007669"/>
    <property type="project" value="TreeGrafter"/>
</dbReference>
<dbReference type="Proteomes" id="UP000540071">
    <property type="component" value="Unassembled WGS sequence"/>
</dbReference>
<comment type="caution">
    <text evidence="3">The sequence shown here is derived from an EMBL/GenBank/DDBJ whole genome shotgun (WGS) entry which is preliminary data.</text>
</comment>
<dbReference type="AlphaFoldDB" id="A0A7K7QSQ2"/>
<dbReference type="InterPro" id="IPR003593">
    <property type="entry name" value="AAA+_ATPase"/>
</dbReference>
<name>A0A7K7QSQ2_POEAT</name>
<feature type="compositionally biased region" description="Polar residues" evidence="1">
    <location>
        <begin position="64"/>
        <end position="75"/>
    </location>
</feature>
<dbReference type="PANTHER" id="PTHR23389">
    <property type="entry name" value="CHROMOSOME TRANSMISSION FIDELITY FACTOR 18"/>
    <property type="match status" value="1"/>
</dbReference>